<dbReference type="InterPro" id="IPR036322">
    <property type="entry name" value="WD40_repeat_dom_sf"/>
</dbReference>
<evidence type="ECO:0008006" key="6">
    <source>
        <dbReference type="Google" id="ProtNLM"/>
    </source>
</evidence>
<accession>A0A0C9WGB7</accession>
<dbReference type="Pfam" id="PF00400">
    <property type="entry name" value="WD40"/>
    <property type="match status" value="5"/>
</dbReference>
<protein>
    <recommendedName>
        <fullName evidence="6">WD40 repeat-like protein</fullName>
    </recommendedName>
</protein>
<dbReference type="InterPro" id="IPR020472">
    <property type="entry name" value="WD40_PAC1"/>
</dbReference>
<dbReference type="PANTHER" id="PTHR19879">
    <property type="entry name" value="TRANSCRIPTION INITIATION FACTOR TFIID"/>
    <property type="match status" value="1"/>
</dbReference>
<dbReference type="GO" id="GO:0006367">
    <property type="term" value="P:transcription initiation at RNA polymerase II promoter"/>
    <property type="evidence" value="ECO:0007669"/>
    <property type="project" value="TreeGrafter"/>
</dbReference>
<feature type="repeat" description="WD" evidence="3">
    <location>
        <begin position="1"/>
        <end position="42"/>
    </location>
</feature>
<dbReference type="EMBL" id="KN839844">
    <property type="protein sequence ID" value="KIJ65147.1"/>
    <property type="molecule type" value="Genomic_DNA"/>
</dbReference>
<sequence length="288" mass="30299">LRGHTGVISSLAFVPGSDLVVSGSRDDGCRIWSANEGREVGPQMTNEGGMNAVAVSVDGKTMACGGDGGRIVICNLVTREKIIQWRAGDGAVLSLSFSSEGTLASGHQNRNFVFWNASTGAPEAGPFKLHSSSVNSISFSPSGDRIASGASDGRVRVVYSHLGQDVILTIGGQAHVRSVVWSPDGQQIISASNDRTIKLWNSSDGSLLATCEGHTDWITSIAISSDGEVLASASPSDRDHTVRLWNMATYQQIGPPLKHSSRLVSVAMSSDGHYLAGGGGDEKVYIWN</sequence>
<keyword evidence="5" id="KW-1185">Reference proteome</keyword>
<evidence type="ECO:0000256" key="1">
    <source>
        <dbReference type="ARBA" id="ARBA00022574"/>
    </source>
</evidence>
<dbReference type="Proteomes" id="UP000053820">
    <property type="component" value="Unassembled WGS sequence"/>
</dbReference>
<evidence type="ECO:0000256" key="2">
    <source>
        <dbReference type="ARBA" id="ARBA00022737"/>
    </source>
</evidence>
<gene>
    <name evidence="4" type="ORF">HYDPIDRAFT_62469</name>
</gene>
<dbReference type="GO" id="GO:0016251">
    <property type="term" value="F:RNA polymerase II general transcription initiation factor activity"/>
    <property type="evidence" value="ECO:0007669"/>
    <property type="project" value="TreeGrafter"/>
</dbReference>
<dbReference type="SMART" id="SM00320">
    <property type="entry name" value="WD40"/>
    <property type="match status" value="7"/>
</dbReference>
<dbReference type="PROSITE" id="PS50294">
    <property type="entry name" value="WD_REPEATS_REGION"/>
    <property type="match status" value="4"/>
</dbReference>
<reference evidence="4 5" key="1">
    <citation type="submission" date="2014-04" db="EMBL/GenBank/DDBJ databases">
        <title>Evolutionary Origins and Diversification of the Mycorrhizal Mutualists.</title>
        <authorList>
            <consortium name="DOE Joint Genome Institute"/>
            <consortium name="Mycorrhizal Genomics Consortium"/>
            <person name="Kohler A."/>
            <person name="Kuo A."/>
            <person name="Nagy L.G."/>
            <person name="Floudas D."/>
            <person name="Copeland A."/>
            <person name="Barry K.W."/>
            <person name="Cichocki N."/>
            <person name="Veneault-Fourrey C."/>
            <person name="LaButti K."/>
            <person name="Lindquist E.A."/>
            <person name="Lipzen A."/>
            <person name="Lundell T."/>
            <person name="Morin E."/>
            <person name="Murat C."/>
            <person name="Riley R."/>
            <person name="Ohm R."/>
            <person name="Sun H."/>
            <person name="Tunlid A."/>
            <person name="Henrissat B."/>
            <person name="Grigoriev I.V."/>
            <person name="Hibbett D.S."/>
            <person name="Martin F."/>
        </authorList>
    </citation>
    <scope>NUCLEOTIDE SEQUENCE [LARGE SCALE GENOMIC DNA]</scope>
    <source>
        <strain evidence="4 5">MD-312</strain>
    </source>
</reference>
<feature type="non-terminal residue" evidence="4">
    <location>
        <position position="288"/>
    </location>
</feature>
<proteinExistence type="predicted"/>
<evidence type="ECO:0000313" key="4">
    <source>
        <dbReference type="EMBL" id="KIJ65147.1"/>
    </source>
</evidence>
<evidence type="ECO:0000256" key="3">
    <source>
        <dbReference type="PROSITE-ProRule" id="PRU00221"/>
    </source>
</evidence>
<dbReference type="AlphaFoldDB" id="A0A0C9WGB7"/>
<evidence type="ECO:0000313" key="5">
    <source>
        <dbReference type="Proteomes" id="UP000053820"/>
    </source>
</evidence>
<name>A0A0C9WGB7_9AGAM</name>
<dbReference type="PROSITE" id="PS50082">
    <property type="entry name" value="WD_REPEATS_2"/>
    <property type="match status" value="4"/>
</dbReference>
<dbReference type="GO" id="GO:0005669">
    <property type="term" value="C:transcription factor TFIID complex"/>
    <property type="evidence" value="ECO:0007669"/>
    <property type="project" value="TreeGrafter"/>
</dbReference>
<dbReference type="SUPFAM" id="SSF50978">
    <property type="entry name" value="WD40 repeat-like"/>
    <property type="match status" value="1"/>
</dbReference>
<dbReference type="Gene3D" id="2.130.10.10">
    <property type="entry name" value="YVTN repeat-like/Quinoprotein amine dehydrogenase"/>
    <property type="match status" value="2"/>
</dbReference>
<dbReference type="HOGENOM" id="CLU_000288_57_33_1"/>
<feature type="repeat" description="WD" evidence="3">
    <location>
        <begin position="169"/>
        <end position="210"/>
    </location>
</feature>
<feature type="repeat" description="WD" evidence="3">
    <location>
        <begin position="256"/>
        <end position="288"/>
    </location>
</feature>
<dbReference type="InterPro" id="IPR015943">
    <property type="entry name" value="WD40/YVTN_repeat-like_dom_sf"/>
</dbReference>
<feature type="non-terminal residue" evidence="4">
    <location>
        <position position="1"/>
    </location>
</feature>
<organism evidence="4 5">
    <name type="scientific">Hydnomerulius pinastri MD-312</name>
    <dbReference type="NCBI Taxonomy" id="994086"/>
    <lineage>
        <taxon>Eukaryota</taxon>
        <taxon>Fungi</taxon>
        <taxon>Dikarya</taxon>
        <taxon>Basidiomycota</taxon>
        <taxon>Agaricomycotina</taxon>
        <taxon>Agaricomycetes</taxon>
        <taxon>Agaricomycetidae</taxon>
        <taxon>Boletales</taxon>
        <taxon>Boletales incertae sedis</taxon>
        <taxon>Leucogyrophana</taxon>
    </lineage>
</organism>
<keyword evidence="2" id="KW-0677">Repeat</keyword>
<dbReference type="PANTHER" id="PTHR19879:SF9">
    <property type="entry name" value="TRANSCRIPTION INITIATION FACTOR TFIID SUBUNIT 5"/>
    <property type="match status" value="1"/>
</dbReference>
<feature type="repeat" description="WD" evidence="3">
    <location>
        <begin position="127"/>
        <end position="157"/>
    </location>
</feature>
<dbReference type="PRINTS" id="PR00320">
    <property type="entry name" value="GPROTEINBRPT"/>
</dbReference>
<dbReference type="OrthoDB" id="2682234at2759"/>
<dbReference type="InterPro" id="IPR001680">
    <property type="entry name" value="WD40_rpt"/>
</dbReference>
<dbReference type="CDD" id="cd00200">
    <property type="entry name" value="WD40"/>
    <property type="match status" value="1"/>
</dbReference>
<keyword evidence="1 3" id="KW-0853">WD repeat</keyword>